<reference evidence="1 2" key="1">
    <citation type="submission" date="2019-05" db="EMBL/GenBank/DDBJ databases">
        <title>Another draft genome of Portunus trituberculatus and its Hox gene families provides insights of decapod evolution.</title>
        <authorList>
            <person name="Jeong J.-H."/>
            <person name="Song I."/>
            <person name="Kim S."/>
            <person name="Choi T."/>
            <person name="Kim D."/>
            <person name="Ryu S."/>
            <person name="Kim W."/>
        </authorList>
    </citation>
    <scope>NUCLEOTIDE SEQUENCE [LARGE SCALE GENOMIC DNA]</scope>
    <source>
        <tissue evidence="1">Muscle</tissue>
    </source>
</reference>
<evidence type="ECO:0000313" key="1">
    <source>
        <dbReference type="EMBL" id="MPC48145.1"/>
    </source>
</evidence>
<organism evidence="1 2">
    <name type="scientific">Portunus trituberculatus</name>
    <name type="common">Swimming crab</name>
    <name type="synonym">Neptunus trituberculatus</name>
    <dbReference type="NCBI Taxonomy" id="210409"/>
    <lineage>
        <taxon>Eukaryota</taxon>
        <taxon>Metazoa</taxon>
        <taxon>Ecdysozoa</taxon>
        <taxon>Arthropoda</taxon>
        <taxon>Crustacea</taxon>
        <taxon>Multicrustacea</taxon>
        <taxon>Malacostraca</taxon>
        <taxon>Eumalacostraca</taxon>
        <taxon>Eucarida</taxon>
        <taxon>Decapoda</taxon>
        <taxon>Pleocyemata</taxon>
        <taxon>Brachyura</taxon>
        <taxon>Eubrachyura</taxon>
        <taxon>Portunoidea</taxon>
        <taxon>Portunidae</taxon>
        <taxon>Portuninae</taxon>
        <taxon>Portunus</taxon>
    </lineage>
</organism>
<name>A0A5B7FRY8_PORTR</name>
<evidence type="ECO:0000313" key="2">
    <source>
        <dbReference type="Proteomes" id="UP000324222"/>
    </source>
</evidence>
<comment type="caution">
    <text evidence="1">The sequence shown here is derived from an EMBL/GenBank/DDBJ whole genome shotgun (WGS) entry which is preliminary data.</text>
</comment>
<accession>A0A5B7FRY8</accession>
<gene>
    <name evidence="1" type="ORF">E2C01_041912</name>
</gene>
<dbReference type="EMBL" id="VSRR010008127">
    <property type="protein sequence ID" value="MPC48145.1"/>
    <property type="molecule type" value="Genomic_DNA"/>
</dbReference>
<protein>
    <submittedName>
        <fullName evidence="1">Uncharacterized protein</fullName>
    </submittedName>
</protein>
<dbReference type="AlphaFoldDB" id="A0A5B7FRY8"/>
<proteinExistence type="predicted"/>
<keyword evidence="2" id="KW-1185">Reference proteome</keyword>
<dbReference type="Proteomes" id="UP000324222">
    <property type="component" value="Unassembled WGS sequence"/>
</dbReference>
<sequence length="219" mass="25029">MVQVTCIRRVAQETGCVVRLVCQDRNLPQRSVAESQPRPYHIVFSDSQAPAAVLEAMVMKCIIVLNGDAGRPLIIRPDAEEIHSIQDTVQLTECRTEMNWQPTPSPARFWWFSVRRRLHILLRRPPTQIHPCVCDGANRWWWRSSLWCPVLVVSAGQEGKLCMWECSELPGIAASRVEEEGIGMASFPTEKTGRVLGLQRVKMRLFSGEIRRPHEEDEM</sequence>